<dbReference type="EMBL" id="BAABLM010000001">
    <property type="protein sequence ID" value="GAA4664295.1"/>
    <property type="molecule type" value="Genomic_DNA"/>
</dbReference>
<evidence type="ECO:0000256" key="5">
    <source>
        <dbReference type="ARBA" id="ARBA00024029"/>
    </source>
</evidence>
<dbReference type="Gene3D" id="3.40.50.10310">
    <property type="entry name" value="Creatininase"/>
    <property type="match status" value="1"/>
</dbReference>
<evidence type="ECO:0000256" key="4">
    <source>
        <dbReference type="ARBA" id="ARBA00022833"/>
    </source>
</evidence>
<dbReference type="PANTHER" id="PTHR35005">
    <property type="entry name" value="3-DEHYDRO-SCYLLO-INOSOSE HYDROLASE"/>
    <property type="match status" value="1"/>
</dbReference>
<evidence type="ECO:0000313" key="8">
    <source>
        <dbReference type="Proteomes" id="UP001501295"/>
    </source>
</evidence>
<keyword evidence="4" id="KW-0862">Zinc</keyword>
<dbReference type="Proteomes" id="UP001501295">
    <property type="component" value="Unassembled WGS sequence"/>
</dbReference>
<keyword evidence="3" id="KW-0378">Hydrolase</keyword>
<evidence type="ECO:0000256" key="6">
    <source>
        <dbReference type="SAM" id="MobiDB-lite"/>
    </source>
</evidence>
<comment type="caution">
    <text evidence="7">The sequence shown here is derived from an EMBL/GenBank/DDBJ whole genome shotgun (WGS) entry which is preliminary data.</text>
</comment>
<protein>
    <recommendedName>
        <fullName evidence="9">Creatinine amidohydrolase</fullName>
    </recommendedName>
</protein>
<dbReference type="Pfam" id="PF02633">
    <property type="entry name" value="Creatininase"/>
    <property type="match status" value="1"/>
</dbReference>
<evidence type="ECO:0008006" key="9">
    <source>
        <dbReference type="Google" id="ProtNLM"/>
    </source>
</evidence>
<sequence>MSDATPAPASREVRAELLAPSELDAALAEAPVAYLPLGSLEFHGPHLPIGLDSLNAHGVCVGAAQRFGGIVLPTVYQGLGGGHTAYPWTIMVEAPYGVVAHLTTTLTRLEEFGVKTAVVFTGHFADEQLAMVDALAATWNEGERGMHVLASGVNRCDTAPLAPDHAGVFETTLLAAIAPELVHLDLLPSAAEHPAIDPSGDVAGPQRHDPSHPLWGVFGPDPRGADLGLAPALYDHLVEWLGGLVRDGAR</sequence>
<feature type="region of interest" description="Disordered" evidence="6">
    <location>
        <begin position="195"/>
        <end position="217"/>
    </location>
</feature>
<keyword evidence="8" id="KW-1185">Reference proteome</keyword>
<accession>A0ABP8VKB9</accession>
<organism evidence="7 8">
    <name type="scientific">Frondihabitans cladoniiphilus</name>
    <dbReference type="NCBI Taxonomy" id="715785"/>
    <lineage>
        <taxon>Bacteria</taxon>
        <taxon>Bacillati</taxon>
        <taxon>Actinomycetota</taxon>
        <taxon>Actinomycetes</taxon>
        <taxon>Micrococcales</taxon>
        <taxon>Microbacteriaceae</taxon>
        <taxon>Frondihabitans</taxon>
    </lineage>
</organism>
<proteinExistence type="inferred from homology"/>
<dbReference type="SUPFAM" id="SSF102215">
    <property type="entry name" value="Creatininase"/>
    <property type="match status" value="1"/>
</dbReference>
<dbReference type="RefSeq" id="WP_345372047.1">
    <property type="nucleotide sequence ID" value="NZ_BAABLM010000001.1"/>
</dbReference>
<dbReference type="PANTHER" id="PTHR35005:SF1">
    <property type="entry name" value="2-AMINO-5-FORMYLAMINO-6-RIBOSYLAMINOPYRIMIDIN-4(3H)-ONE 5'-MONOPHOSPHATE DEFORMYLASE"/>
    <property type="match status" value="1"/>
</dbReference>
<dbReference type="InterPro" id="IPR024087">
    <property type="entry name" value="Creatininase-like_sf"/>
</dbReference>
<gene>
    <name evidence="7" type="ORF">GCM10025780_01420</name>
</gene>
<dbReference type="InterPro" id="IPR003785">
    <property type="entry name" value="Creatininase/forma_Hydrolase"/>
</dbReference>
<evidence type="ECO:0000256" key="3">
    <source>
        <dbReference type="ARBA" id="ARBA00022801"/>
    </source>
</evidence>
<keyword evidence="2" id="KW-0479">Metal-binding</keyword>
<comment type="cofactor">
    <cofactor evidence="1">
        <name>Zn(2+)</name>
        <dbReference type="ChEBI" id="CHEBI:29105"/>
    </cofactor>
</comment>
<reference evidence="8" key="1">
    <citation type="journal article" date="2019" name="Int. J. Syst. Evol. Microbiol.">
        <title>The Global Catalogue of Microorganisms (GCM) 10K type strain sequencing project: providing services to taxonomists for standard genome sequencing and annotation.</title>
        <authorList>
            <consortium name="The Broad Institute Genomics Platform"/>
            <consortium name="The Broad Institute Genome Sequencing Center for Infectious Disease"/>
            <person name="Wu L."/>
            <person name="Ma J."/>
        </authorList>
    </citation>
    <scope>NUCLEOTIDE SEQUENCE [LARGE SCALE GENOMIC DNA]</scope>
    <source>
        <strain evidence="8">JCM 18956</strain>
    </source>
</reference>
<evidence type="ECO:0000313" key="7">
    <source>
        <dbReference type="EMBL" id="GAA4664295.1"/>
    </source>
</evidence>
<name>A0ABP8VKB9_9MICO</name>
<comment type="similarity">
    <text evidence="5">Belongs to the creatininase superfamily.</text>
</comment>
<evidence type="ECO:0000256" key="2">
    <source>
        <dbReference type="ARBA" id="ARBA00022723"/>
    </source>
</evidence>
<evidence type="ECO:0000256" key="1">
    <source>
        <dbReference type="ARBA" id="ARBA00001947"/>
    </source>
</evidence>